<reference evidence="9 10" key="1">
    <citation type="submission" date="2020-08" db="EMBL/GenBank/DDBJ databases">
        <title>Genomic Encyclopedia of Type Strains, Phase IV (KMG-V): Genome sequencing to study the core and pangenomes of soil and plant-associated prokaryotes.</title>
        <authorList>
            <person name="Whitman W."/>
        </authorList>
    </citation>
    <scope>NUCLEOTIDE SEQUENCE [LARGE SCALE GENOMIC DNA]</scope>
    <source>
        <strain evidence="9 10">SEMIA 4060</strain>
    </source>
</reference>
<keyword evidence="2" id="KW-0805">Transcription regulation</keyword>
<dbReference type="CDD" id="cd05466">
    <property type="entry name" value="PBP2_LTTR_substrate"/>
    <property type="match status" value="1"/>
</dbReference>
<dbReference type="Proteomes" id="UP000565576">
    <property type="component" value="Unassembled WGS sequence"/>
</dbReference>
<evidence type="ECO:0000256" key="7">
    <source>
        <dbReference type="ARBA" id="ARBA00083243"/>
    </source>
</evidence>
<dbReference type="InterPro" id="IPR000847">
    <property type="entry name" value="LysR_HTH_N"/>
</dbReference>
<feature type="domain" description="HTH lysR-type" evidence="8">
    <location>
        <begin position="1"/>
        <end position="60"/>
    </location>
</feature>
<dbReference type="PROSITE" id="PS50931">
    <property type="entry name" value="HTH_LYSR"/>
    <property type="match status" value="1"/>
</dbReference>
<dbReference type="AlphaFoldDB" id="A0A7X0IQK8"/>
<evidence type="ECO:0000256" key="5">
    <source>
        <dbReference type="ARBA" id="ARBA00054626"/>
    </source>
</evidence>
<dbReference type="PANTHER" id="PTHR30126">
    <property type="entry name" value="HTH-TYPE TRANSCRIPTIONAL REGULATOR"/>
    <property type="match status" value="1"/>
</dbReference>
<evidence type="ECO:0000256" key="2">
    <source>
        <dbReference type="ARBA" id="ARBA00023015"/>
    </source>
</evidence>
<dbReference type="PANTHER" id="PTHR30126:SF91">
    <property type="entry name" value="LYSR FAMILY TRANSCRIPTIONAL REGULATOR"/>
    <property type="match status" value="1"/>
</dbReference>
<dbReference type="SUPFAM" id="SSF46785">
    <property type="entry name" value="Winged helix' DNA-binding domain"/>
    <property type="match status" value="1"/>
</dbReference>
<gene>
    <name evidence="9" type="ORF">GGD46_002632</name>
</gene>
<dbReference type="Gene3D" id="1.10.10.10">
    <property type="entry name" value="Winged helix-like DNA-binding domain superfamily/Winged helix DNA-binding domain"/>
    <property type="match status" value="1"/>
</dbReference>
<keyword evidence="3 9" id="KW-0238">DNA-binding</keyword>
<dbReference type="Gene3D" id="3.40.190.290">
    <property type="match status" value="1"/>
</dbReference>
<comment type="similarity">
    <text evidence="1">Belongs to the LysR transcriptional regulatory family.</text>
</comment>
<dbReference type="GO" id="GO:0003700">
    <property type="term" value="F:DNA-binding transcription factor activity"/>
    <property type="evidence" value="ECO:0007669"/>
    <property type="project" value="InterPro"/>
</dbReference>
<name>A0A7X0IQK8_9HYPH</name>
<keyword evidence="4" id="KW-0804">Transcription</keyword>
<sequence length="309" mass="34683">MDVSLEQLEAFVTAAENGSFSAAARRLRKAQSAVSLLISSLEDDLGIKLFSRATRNPTLTEAGTRLLPEAKLLLDRREHLIGVARSFDEHIETRLVVAIDEFYPEPAIGSLFADFADRFPHVELELLSPHSQAITGMVLEGEADIGVMWREEQLPPELDFVTIGWVPLIMVCGRDHPLAESTVSWEDLKRHRQIMVTKRRDVARRHQVRVAAEVWWVESHWVILQILRQGIGWALIPAHILANSQLAPELATPRPLFDSGAHPVALELVWHKQRPAGPAAKWLREHFVANGNRHGILEASANRHQAQEG</sequence>
<dbReference type="EMBL" id="JACHBG010000005">
    <property type="protein sequence ID" value="MBB6485344.1"/>
    <property type="molecule type" value="Genomic_DNA"/>
</dbReference>
<dbReference type="GO" id="GO:0000976">
    <property type="term" value="F:transcription cis-regulatory region binding"/>
    <property type="evidence" value="ECO:0007669"/>
    <property type="project" value="TreeGrafter"/>
</dbReference>
<evidence type="ECO:0000313" key="10">
    <source>
        <dbReference type="Proteomes" id="UP000565576"/>
    </source>
</evidence>
<dbReference type="FunFam" id="1.10.10.10:FF:000001">
    <property type="entry name" value="LysR family transcriptional regulator"/>
    <property type="match status" value="1"/>
</dbReference>
<evidence type="ECO:0000256" key="1">
    <source>
        <dbReference type="ARBA" id="ARBA00009437"/>
    </source>
</evidence>
<dbReference type="Pfam" id="PF00126">
    <property type="entry name" value="HTH_1"/>
    <property type="match status" value="1"/>
</dbReference>
<protein>
    <recommendedName>
        <fullName evidence="6">HTH-type transcriptional regulator TtuA</fullName>
    </recommendedName>
    <alternativeName>
        <fullName evidence="7">Tartrate utilization transcriptional regulator</fullName>
    </alternativeName>
</protein>
<evidence type="ECO:0000256" key="6">
    <source>
        <dbReference type="ARBA" id="ARBA00067332"/>
    </source>
</evidence>
<comment type="function">
    <text evidence="5">Transcriptional regulator of the ttuABCDE tartrate utilization operon.</text>
</comment>
<evidence type="ECO:0000256" key="4">
    <source>
        <dbReference type="ARBA" id="ARBA00023163"/>
    </source>
</evidence>
<evidence type="ECO:0000259" key="8">
    <source>
        <dbReference type="PROSITE" id="PS50931"/>
    </source>
</evidence>
<dbReference type="SUPFAM" id="SSF53850">
    <property type="entry name" value="Periplasmic binding protein-like II"/>
    <property type="match status" value="1"/>
</dbReference>
<comment type="caution">
    <text evidence="9">The sequence shown here is derived from an EMBL/GenBank/DDBJ whole genome shotgun (WGS) entry which is preliminary data.</text>
</comment>
<evidence type="ECO:0000313" key="9">
    <source>
        <dbReference type="EMBL" id="MBB6485344.1"/>
    </source>
</evidence>
<dbReference type="RefSeq" id="WP_184704363.1">
    <property type="nucleotide sequence ID" value="NZ_JACHBG010000005.1"/>
</dbReference>
<dbReference type="InterPro" id="IPR005119">
    <property type="entry name" value="LysR_subst-bd"/>
</dbReference>
<proteinExistence type="inferred from homology"/>
<evidence type="ECO:0000256" key="3">
    <source>
        <dbReference type="ARBA" id="ARBA00023125"/>
    </source>
</evidence>
<dbReference type="PRINTS" id="PR00039">
    <property type="entry name" value="HTHLYSR"/>
</dbReference>
<dbReference type="Pfam" id="PF03466">
    <property type="entry name" value="LysR_substrate"/>
    <property type="match status" value="1"/>
</dbReference>
<accession>A0A7X0IQK8</accession>
<organism evidence="9 10">
    <name type="scientific">Rhizobium lusitanum</name>
    <dbReference type="NCBI Taxonomy" id="293958"/>
    <lineage>
        <taxon>Bacteria</taxon>
        <taxon>Pseudomonadati</taxon>
        <taxon>Pseudomonadota</taxon>
        <taxon>Alphaproteobacteria</taxon>
        <taxon>Hyphomicrobiales</taxon>
        <taxon>Rhizobiaceae</taxon>
        <taxon>Rhizobium/Agrobacterium group</taxon>
        <taxon>Rhizobium</taxon>
    </lineage>
</organism>
<dbReference type="InterPro" id="IPR036388">
    <property type="entry name" value="WH-like_DNA-bd_sf"/>
</dbReference>
<dbReference type="InterPro" id="IPR036390">
    <property type="entry name" value="WH_DNA-bd_sf"/>
</dbReference>